<evidence type="ECO:0000256" key="5">
    <source>
        <dbReference type="ARBA" id="ARBA00022801"/>
    </source>
</evidence>
<evidence type="ECO:0000256" key="6">
    <source>
        <dbReference type="ARBA" id="ARBA00022859"/>
    </source>
</evidence>
<keyword evidence="5" id="KW-0378">Hydrolase</keyword>
<keyword evidence="7" id="KW-0520">NAD</keyword>
<name>A0ABN7SLP3_OIKDI</name>
<feature type="compositionally biased region" description="Low complexity" evidence="8">
    <location>
        <begin position="826"/>
        <end position="839"/>
    </location>
</feature>
<dbReference type="InterPro" id="IPR011989">
    <property type="entry name" value="ARM-like"/>
</dbReference>
<feature type="compositionally biased region" description="Low complexity" evidence="8">
    <location>
        <begin position="1139"/>
        <end position="1151"/>
    </location>
</feature>
<keyword evidence="3" id="KW-0399">Innate immunity</keyword>
<feature type="compositionally biased region" description="Basic and acidic residues" evidence="8">
    <location>
        <begin position="1268"/>
        <end position="1291"/>
    </location>
</feature>
<dbReference type="Gene3D" id="1.25.10.10">
    <property type="entry name" value="Leucine-rich Repeat Variant"/>
    <property type="match status" value="1"/>
</dbReference>
<feature type="compositionally biased region" description="Low complexity" evidence="8">
    <location>
        <begin position="1117"/>
        <end position="1128"/>
    </location>
</feature>
<dbReference type="InterPro" id="IPR013761">
    <property type="entry name" value="SAM/pointed_sf"/>
</dbReference>
<comment type="subcellular location">
    <subcellularLocation>
        <location evidence="1">Cytoplasm</location>
    </subcellularLocation>
</comment>
<evidence type="ECO:0000256" key="1">
    <source>
        <dbReference type="ARBA" id="ARBA00004496"/>
    </source>
</evidence>
<evidence type="ECO:0000313" key="10">
    <source>
        <dbReference type="EMBL" id="CAG5104006.1"/>
    </source>
</evidence>
<feature type="compositionally biased region" description="Basic residues" evidence="8">
    <location>
        <begin position="1196"/>
        <end position="1212"/>
    </location>
</feature>
<feature type="compositionally biased region" description="Basic and acidic residues" evidence="8">
    <location>
        <begin position="975"/>
        <end position="994"/>
    </location>
</feature>
<protein>
    <submittedName>
        <fullName evidence="10">Oidioi.mRNA.OKI2018_I69.chr1.g1041.t1.cds</fullName>
    </submittedName>
</protein>
<evidence type="ECO:0000256" key="4">
    <source>
        <dbReference type="ARBA" id="ARBA00022737"/>
    </source>
</evidence>
<feature type="compositionally biased region" description="Basic and acidic residues" evidence="8">
    <location>
        <begin position="1436"/>
        <end position="1453"/>
    </location>
</feature>
<reference evidence="10 11" key="1">
    <citation type="submission" date="2021-04" db="EMBL/GenBank/DDBJ databases">
        <authorList>
            <person name="Bliznina A."/>
        </authorList>
    </citation>
    <scope>NUCLEOTIDE SEQUENCE [LARGE SCALE GENOMIC DNA]</scope>
</reference>
<keyword evidence="2" id="KW-0963">Cytoplasm</keyword>
<feature type="compositionally biased region" description="Low complexity" evidence="8">
    <location>
        <begin position="1416"/>
        <end position="1435"/>
    </location>
</feature>
<feature type="compositionally biased region" description="Basic and acidic residues" evidence="8">
    <location>
        <begin position="1398"/>
        <end position="1414"/>
    </location>
</feature>
<dbReference type="CDD" id="cd09502">
    <property type="entry name" value="SAM_SARM1-like_repeat2"/>
    <property type="match status" value="1"/>
</dbReference>
<feature type="compositionally biased region" description="Low complexity" evidence="8">
    <location>
        <begin position="850"/>
        <end position="889"/>
    </location>
</feature>
<dbReference type="SUPFAM" id="SSF47769">
    <property type="entry name" value="SAM/Pointed domain"/>
    <property type="match status" value="2"/>
</dbReference>
<sequence>MAGIEEIQYLTRGSSLRSFRSIEKNGEMSLGRAQTFSSPGGNNKAGRLPQRANTTMARSATMKPENQSPHGALVARFNNVLKHFAKIDPEDIDGKESGFGHATAIIDQAWEDKQANLAVQFSGHLLEREILHLAVDSLAPDSPPELVLESLKLIAASIFIPEIRKFICKQDNLQAVVNCFDHYVRSKNFEFRSAALEVLAACVKESDEVISKLIRLKAFDIVATALERIDEPAVARFAAQFYSFSALASNTKHSIHERMSKLGVHHYLSIIQASSVDFAVFHASLALAVLASNKEPSINITFQNPLANEFLQTHHDFFKCESFQLENSKRIAYGIAPPILERVNQLLYSNNGTIQAIGAFFLLQEVLARKAMRQFDVFSDTNNIAALKKCAASTLSGYARELASNCLRIMDIPIPVKLCPQVHMWDTDDVATWFEINGFKDFAATAVESCCDGRMLLLLNEDDLVQVFLMSNKFHRRKFIQDLVELRINGDYTSEDASGIQKWLSGIGREFSQYTFHLIQAGVDRDFLPHLTDEHLKVDCQITNGVHRTKILEAVRRDEGANGHDDVQDPKDVFVCSWKEGQLLSESLCAYLRLRSFSVATNWGLIPKSDEVTLRHETNIAHAGHFLLVLTPGCLENLIQNACEDENTLALDPFYRWIVTAFAKGCNIIPMVAPGWKWPVPDSVPEAIRDLCFMNGVRWRWGYQEEIINRLQRFMTDHGSLQSLTSVNRAQSKMSMASTTHGEYVLPTPAENLSRQPSQRSITSVTSRPSLRSFGGSPQADTGSQRSRHSSRASVASQQSINEVPEEAAELQNGSSPAGSPDKQPLRSSSRASSQASLSFRGSKPPLPPSRSNSNVSLSSSASQRYSRLADNTLGRASSRNSVASNRLSTASLPRPDMLRASSRSSVASGRSSVASDKPVPPPKPQSLSRASSRASLPPNSPNNATLGSPVLASPTSLSERSTSQIFENVIQETVLDKDPPQGIPQKEDEKMSVDELASGNSAAIVTTQAAVEPTPESIPSSPEPEPVSKKSVNVPVEYESTEPSPEPVSDPEIDDHLQPVASSKDATDPDDEPLDMLISKVEKDLKVQSALPIEDDLPKDESPLPSPEKVPEKAESSLTAASLESASPPNTPDKKKSPQSSPKSTTNQSNDTPPIVIDDSDEDDGENNDESLSEDAMTTVTELTMSSTISSASAKLKKGISKRLGKAKTKTSKAFSKGLKGLKNSSEKLKSSLKRGDKKKADKGNEEEKEELEDISDEKEINSPPEVIEKTSGDNDKIEVEVVVEEKAEEAAPETEPDSGVIIEKESAVLDTVVEETDIVVEKQDQPVSETKEAPKSDESKDEPEKEDSNKIEPASDLVEKAPVTEAETVDVSDEPEKSEPSETTSVPSEQVSVEPDSVKDSAPEIEAPKEPETPVESSSVSESTPAPEISSEPVSKEPENSKEPESEEKSEPTVAQALAQDF</sequence>
<feature type="compositionally biased region" description="Low complexity" evidence="8">
    <location>
        <begin position="927"/>
        <end position="945"/>
    </location>
</feature>
<proteinExistence type="predicted"/>
<gene>
    <name evidence="10" type="ORF">OKIOD_LOCUS9806</name>
</gene>
<feature type="compositionally biased region" description="Basic and acidic residues" evidence="8">
    <location>
        <begin position="1321"/>
        <end position="1352"/>
    </location>
</feature>
<dbReference type="InterPro" id="IPR039184">
    <property type="entry name" value="SARM1"/>
</dbReference>
<evidence type="ECO:0000256" key="8">
    <source>
        <dbReference type="SAM" id="MobiDB-lite"/>
    </source>
</evidence>
<evidence type="ECO:0000256" key="7">
    <source>
        <dbReference type="ARBA" id="ARBA00023027"/>
    </source>
</evidence>
<dbReference type="PANTHER" id="PTHR22998:SF1">
    <property type="entry name" value="NAD(+) HYDROLASE SARM1"/>
    <property type="match status" value="1"/>
</dbReference>
<feature type="compositionally biased region" description="Polar residues" evidence="8">
    <location>
        <begin position="954"/>
        <end position="967"/>
    </location>
</feature>
<evidence type="ECO:0000313" key="11">
    <source>
        <dbReference type="Proteomes" id="UP001158576"/>
    </source>
</evidence>
<feature type="region of interest" description="Disordered" evidence="8">
    <location>
        <begin position="1006"/>
        <end position="1464"/>
    </location>
</feature>
<feature type="compositionally biased region" description="Low complexity" evidence="8">
    <location>
        <begin position="900"/>
        <end position="916"/>
    </location>
</feature>
<evidence type="ECO:0000256" key="2">
    <source>
        <dbReference type="ARBA" id="ARBA00022490"/>
    </source>
</evidence>
<dbReference type="Pfam" id="PF07647">
    <property type="entry name" value="SAM_2"/>
    <property type="match status" value="1"/>
</dbReference>
<feature type="compositionally biased region" description="Polar residues" evidence="8">
    <location>
        <begin position="751"/>
        <end position="770"/>
    </location>
</feature>
<accession>A0ABN7SLP3</accession>
<keyword evidence="4" id="KW-0677">Repeat</keyword>
<evidence type="ECO:0000259" key="9">
    <source>
        <dbReference type="PROSITE" id="PS50105"/>
    </source>
</evidence>
<dbReference type="Proteomes" id="UP001158576">
    <property type="component" value="Chromosome 1"/>
</dbReference>
<feature type="region of interest" description="Disordered" evidence="8">
    <location>
        <begin position="749"/>
        <end position="994"/>
    </location>
</feature>
<evidence type="ECO:0000256" key="3">
    <source>
        <dbReference type="ARBA" id="ARBA00022588"/>
    </source>
</evidence>
<dbReference type="PANTHER" id="PTHR22998">
    <property type="entry name" value="SARM1"/>
    <property type="match status" value="1"/>
</dbReference>
<dbReference type="SUPFAM" id="SSF48371">
    <property type="entry name" value="ARM repeat"/>
    <property type="match status" value="1"/>
</dbReference>
<keyword evidence="11" id="KW-1185">Reference proteome</keyword>
<dbReference type="Gene3D" id="1.10.150.50">
    <property type="entry name" value="Transcription Factor, Ets-1"/>
    <property type="match status" value="2"/>
</dbReference>
<feature type="compositionally biased region" description="Polar residues" evidence="8">
    <location>
        <begin position="1177"/>
        <end position="1194"/>
    </location>
</feature>
<feature type="compositionally biased region" description="Acidic residues" evidence="8">
    <location>
        <begin position="1248"/>
        <end position="1258"/>
    </location>
</feature>
<dbReference type="SMART" id="SM00454">
    <property type="entry name" value="SAM"/>
    <property type="match status" value="2"/>
</dbReference>
<feature type="compositionally biased region" description="Acidic residues" evidence="8">
    <location>
        <begin position="1159"/>
        <end position="1174"/>
    </location>
</feature>
<feature type="compositionally biased region" description="Low complexity" evidence="8">
    <location>
        <begin position="1213"/>
        <end position="1225"/>
    </location>
</feature>
<feature type="domain" description="SAM" evidence="9">
    <location>
        <begin position="425"/>
        <end position="489"/>
    </location>
</feature>
<dbReference type="InterPro" id="IPR001660">
    <property type="entry name" value="SAM"/>
</dbReference>
<organism evidence="10 11">
    <name type="scientific">Oikopleura dioica</name>
    <name type="common">Tunicate</name>
    <dbReference type="NCBI Taxonomy" id="34765"/>
    <lineage>
        <taxon>Eukaryota</taxon>
        <taxon>Metazoa</taxon>
        <taxon>Chordata</taxon>
        <taxon>Tunicata</taxon>
        <taxon>Appendicularia</taxon>
        <taxon>Copelata</taxon>
        <taxon>Oikopleuridae</taxon>
        <taxon>Oikopleura</taxon>
    </lineage>
</organism>
<dbReference type="EMBL" id="OU015566">
    <property type="protein sequence ID" value="CAG5104006.1"/>
    <property type="molecule type" value="Genomic_DNA"/>
</dbReference>
<dbReference type="PROSITE" id="PS50105">
    <property type="entry name" value="SAM_DOMAIN"/>
    <property type="match status" value="2"/>
</dbReference>
<dbReference type="InterPro" id="IPR016024">
    <property type="entry name" value="ARM-type_fold"/>
</dbReference>
<keyword evidence="6" id="KW-0391">Immunity</keyword>
<feature type="domain" description="SAM" evidence="9">
    <location>
        <begin position="495"/>
        <end position="556"/>
    </location>
</feature>